<sequence>MHRLEAVPPHPEPPLALPPSPPEPARAGFPLLATLAPVIGALGLWAVTGSMFSLMFAALGPIVAVASVFDARRLSRRQRRRAEHERAVRLDDLHGEIDARHARERAAAWRRSPSARLLVDSAFAPHWRDGTVPAIVLGRGAAPSALRVDGAPVGATDRAVLERAARLDDAPVLADPEGGIGFVGALPIARAAARAVVVQGANHAIPGALTVELPEGAAWRWGARLPHVLSADGGHRVLRVVEALAGAMSSAVASAGEPDDRRNDVACLVAVAPHASSLPPGLRTVVRLDGPAVATVHRPGDAPELAFVPDLLGEAEALQWAAEAARAADRAGLGAAGILPPRVRLGDLEQPTIPSLSRSTLTAAVGAVTGGPLEIDLVRDGPHALVAGTTGSGKSEFLLAWITALALAHRPDRVSFLLVDFKGGAAFEPIRALPHVTGIVTDLDEAEAERAVMSLRAELRHRESVLLREGARDIAELDPTMQLARLVIVVDEFQAMIERFPDLGAVIADIAARGRSLGVHLVLASQRPNGVVREQVVANCAIRVSLRVVQRADSIAVVGTPAAARIRPDSPGRGVVDRGDGCPVPFQSAIADAAAIRAAGSRHSHVPRSRRPWLDPLPRRITAAELAGFADAAGSADLQAIVFGVVDEPELQRRGFVSWSPDSDGHLLVLGMPGSGRSTALTAVADAMAALHGRGSVVMLDGPRSEVWDTMAEMLDGVRHGTSLPRLVVIDDLDTRFRSWPDEYRHAILESLEAILREGRARGLAVAAATSQPHGLSQAMRDAFGDRVLLRHPTRSDLVQAGGAGELWRASELPGAGQWRGRRVQLVTAPTWSATPTRVVPRLELVAGRVHAVASARPRADADTLRSLGHAPVLLAPGGEAAARLALESSAACGEPALVLVGDADAWASNWSVAAAIREDAVVVVHGGAAEYRALVRDRTLPPLLDDGGLRQCWVVHPGEPPGRALWPVGVVHN</sequence>
<evidence type="ECO:0000256" key="5">
    <source>
        <dbReference type="SAM" id="Phobius"/>
    </source>
</evidence>
<dbReference type="SUPFAM" id="SSF52540">
    <property type="entry name" value="P-loop containing nucleoside triphosphate hydrolases"/>
    <property type="match status" value="2"/>
</dbReference>
<evidence type="ECO:0000259" key="6">
    <source>
        <dbReference type="PROSITE" id="PS50901"/>
    </source>
</evidence>
<dbReference type="InterPro" id="IPR003959">
    <property type="entry name" value="ATPase_AAA_core"/>
</dbReference>
<keyword evidence="8" id="KW-1185">Reference proteome</keyword>
<keyword evidence="1 3" id="KW-0547">Nucleotide-binding</keyword>
<dbReference type="SMART" id="SM00382">
    <property type="entry name" value="AAA"/>
    <property type="match status" value="2"/>
</dbReference>
<keyword evidence="5" id="KW-0472">Membrane</keyword>
<protein>
    <submittedName>
        <fullName evidence="7">S-DNA-T family DNA segregation ATPase FtsK/SpoIIIE</fullName>
    </submittedName>
</protein>
<name>A0ABU0RBV7_9MICO</name>
<feature type="transmembrane region" description="Helical" evidence="5">
    <location>
        <begin position="27"/>
        <end position="46"/>
    </location>
</feature>
<feature type="transmembrane region" description="Helical" evidence="5">
    <location>
        <begin position="52"/>
        <end position="71"/>
    </location>
</feature>
<feature type="compositionally biased region" description="Pro residues" evidence="4">
    <location>
        <begin position="8"/>
        <end position="22"/>
    </location>
</feature>
<proteinExistence type="predicted"/>
<dbReference type="EMBL" id="JAUSYY010000001">
    <property type="protein sequence ID" value="MDQ0895555.1"/>
    <property type="molecule type" value="Genomic_DNA"/>
</dbReference>
<evidence type="ECO:0000256" key="3">
    <source>
        <dbReference type="PROSITE-ProRule" id="PRU00289"/>
    </source>
</evidence>
<dbReference type="Pfam" id="PF01580">
    <property type="entry name" value="FtsK_SpoIIIE"/>
    <property type="match status" value="1"/>
</dbReference>
<feature type="region of interest" description="Disordered" evidence="4">
    <location>
        <begin position="1"/>
        <end position="22"/>
    </location>
</feature>
<evidence type="ECO:0000256" key="2">
    <source>
        <dbReference type="ARBA" id="ARBA00022840"/>
    </source>
</evidence>
<dbReference type="Pfam" id="PF00004">
    <property type="entry name" value="AAA"/>
    <property type="match status" value="1"/>
</dbReference>
<keyword evidence="2 3" id="KW-0067">ATP-binding</keyword>
<evidence type="ECO:0000313" key="7">
    <source>
        <dbReference type="EMBL" id="MDQ0895555.1"/>
    </source>
</evidence>
<evidence type="ECO:0000313" key="8">
    <source>
        <dbReference type="Proteomes" id="UP001239083"/>
    </source>
</evidence>
<dbReference type="InterPro" id="IPR050206">
    <property type="entry name" value="FtsK/SpoIIIE/SftA"/>
</dbReference>
<dbReference type="InterPro" id="IPR003593">
    <property type="entry name" value="AAA+_ATPase"/>
</dbReference>
<dbReference type="RefSeq" id="WP_307043732.1">
    <property type="nucleotide sequence ID" value="NZ_JAUSYY010000001.1"/>
</dbReference>
<dbReference type="InterPro" id="IPR002543">
    <property type="entry name" value="FtsK_dom"/>
</dbReference>
<gene>
    <name evidence="7" type="ORF">QFZ26_003110</name>
</gene>
<dbReference type="CDD" id="cd01127">
    <property type="entry name" value="TrwB_TraG_TraD_VirD4"/>
    <property type="match status" value="1"/>
</dbReference>
<feature type="binding site" evidence="3">
    <location>
        <begin position="388"/>
        <end position="395"/>
    </location>
    <ligand>
        <name>ATP</name>
        <dbReference type="ChEBI" id="CHEBI:30616"/>
    </ligand>
</feature>
<organism evidence="7 8">
    <name type="scientific">Agromyces ramosus</name>
    <dbReference type="NCBI Taxonomy" id="33879"/>
    <lineage>
        <taxon>Bacteria</taxon>
        <taxon>Bacillati</taxon>
        <taxon>Actinomycetota</taxon>
        <taxon>Actinomycetes</taxon>
        <taxon>Micrococcales</taxon>
        <taxon>Microbacteriaceae</taxon>
        <taxon>Agromyces</taxon>
    </lineage>
</organism>
<dbReference type="PANTHER" id="PTHR22683:SF1">
    <property type="entry name" value="TYPE VII SECRETION SYSTEM PROTEIN ESSC"/>
    <property type="match status" value="1"/>
</dbReference>
<dbReference type="Gene3D" id="3.40.50.300">
    <property type="entry name" value="P-loop containing nucleotide triphosphate hydrolases"/>
    <property type="match status" value="2"/>
</dbReference>
<keyword evidence="5" id="KW-0812">Transmembrane</keyword>
<evidence type="ECO:0000256" key="1">
    <source>
        <dbReference type="ARBA" id="ARBA00022741"/>
    </source>
</evidence>
<dbReference type="Proteomes" id="UP001239083">
    <property type="component" value="Unassembled WGS sequence"/>
</dbReference>
<comment type="caution">
    <text evidence="7">The sequence shown here is derived from an EMBL/GenBank/DDBJ whole genome shotgun (WGS) entry which is preliminary data.</text>
</comment>
<dbReference type="PROSITE" id="PS50901">
    <property type="entry name" value="FTSK"/>
    <property type="match status" value="1"/>
</dbReference>
<keyword evidence="5" id="KW-1133">Transmembrane helix</keyword>
<feature type="domain" description="FtsK" evidence="6">
    <location>
        <begin position="370"/>
        <end position="555"/>
    </location>
</feature>
<evidence type="ECO:0000256" key="4">
    <source>
        <dbReference type="SAM" id="MobiDB-lite"/>
    </source>
</evidence>
<dbReference type="PANTHER" id="PTHR22683">
    <property type="entry name" value="SPORULATION PROTEIN RELATED"/>
    <property type="match status" value="1"/>
</dbReference>
<dbReference type="InterPro" id="IPR027417">
    <property type="entry name" value="P-loop_NTPase"/>
</dbReference>
<reference evidence="7 8" key="1">
    <citation type="submission" date="2023-07" db="EMBL/GenBank/DDBJ databases">
        <title>Comparative genomics of wheat-associated soil bacteria to identify genetic determinants of phenazine resistance.</title>
        <authorList>
            <person name="Mouncey N."/>
        </authorList>
    </citation>
    <scope>NUCLEOTIDE SEQUENCE [LARGE SCALE GENOMIC DNA]</scope>
    <source>
        <strain evidence="7 8">V3I3</strain>
    </source>
</reference>
<accession>A0ABU0RBV7</accession>